<dbReference type="Proteomes" id="UP000652761">
    <property type="component" value="Unassembled WGS sequence"/>
</dbReference>
<dbReference type="EMBL" id="NMUH01000693">
    <property type="protein sequence ID" value="MQL83396.1"/>
    <property type="molecule type" value="Genomic_DNA"/>
</dbReference>
<sequence>MDDFRERSRSWTPDSTTSDAADKDASWSNFGSSMNAISVGFVATAILISMFLIMAIFEHLLRPRNSFLQAPINAQESFVGQDVQNSSLRKLGNSQPATIFDDAFWVTGVTLVSVRSLGVDARAKVPYMHCPTCPSAFPERRGALAFP</sequence>
<evidence type="ECO:0000256" key="2">
    <source>
        <dbReference type="SAM" id="Phobius"/>
    </source>
</evidence>
<proteinExistence type="predicted"/>
<feature type="transmembrane region" description="Helical" evidence="2">
    <location>
        <begin position="36"/>
        <end position="57"/>
    </location>
</feature>
<feature type="region of interest" description="Disordered" evidence="1">
    <location>
        <begin position="1"/>
        <end position="22"/>
    </location>
</feature>
<evidence type="ECO:0000313" key="3">
    <source>
        <dbReference type="EMBL" id="MQL83396.1"/>
    </source>
</evidence>
<name>A0A843UMD7_COLES</name>
<reference evidence="3" key="1">
    <citation type="submission" date="2017-07" db="EMBL/GenBank/DDBJ databases">
        <title>Taro Niue Genome Assembly and Annotation.</title>
        <authorList>
            <person name="Atibalentja N."/>
            <person name="Keating K."/>
            <person name="Fields C.J."/>
        </authorList>
    </citation>
    <scope>NUCLEOTIDE SEQUENCE</scope>
    <source>
        <strain evidence="3">Niue_2</strain>
        <tissue evidence="3">Leaf</tissue>
    </source>
</reference>
<keyword evidence="2" id="KW-0472">Membrane</keyword>
<keyword evidence="4" id="KW-1185">Reference proteome</keyword>
<dbReference type="AlphaFoldDB" id="A0A843UMD7"/>
<organism evidence="3 4">
    <name type="scientific">Colocasia esculenta</name>
    <name type="common">Wild taro</name>
    <name type="synonym">Arum esculentum</name>
    <dbReference type="NCBI Taxonomy" id="4460"/>
    <lineage>
        <taxon>Eukaryota</taxon>
        <taxon>Viridiplantae</taxon>
        <taxon>Streptophyta</taxon>
        <taxon>Embryophyta</taxon>
        <taxon>Tracheophyta</taxon>
        <taxon>Spermatophyta</taxon>
        <taxon>Magnoliopsida</taxon>
        <taxon>Liliopsida</taxon>
        <taxon>Araceae</taxon>
        <taxon>Aroideae</taxon>
        <taxon>Colocasieae</taxon>
        <taxon>Colocasia</taxon>
    </lineage>
</organism>
<dbReference type="PANTHER" id="PTHR33728:SF3">
    <property type="entry name" value="MULTIDRUG RESISTANCE PROTEIN"/>
    <property type="match status" value="1"/>
</dbReference>
<evidence type="ECO:0000313" key="4">
    <source>
        <dbReference type="Proteomes" id="UP000652761"/>
    </source>
</evidence>
<feature type="compositionally biased region" description="Low complexity" evidence="1">
    <location>
        <begin position="10"/>
        <end position="19"/>
    </location>
</feature>
<evidence type="ECO:0000256" key="1">
    <source>
        <dbReference type="SAM" id="MobiDB-lite"/>
    </source>
</evidence>
<keyword evidence="2" id="KW-0812">Transmembrane</keyword>
<keyword evidence="2" id="KW-1133">Transmembrane helix</keyword>
<protein>
    <submittedName>
        <fullName evidence="3">Uncharacterized protein</fullName>
    </submittedName>
</protein>
<accession>A0A843UMD7</accession>
<comment type="caution">
    <text evidence="3">The sequence shown here is derived from an EMBL/GenBank/DDBJ whole genome shotgun (WGS) entry which is preliminary data.</text>
</comment>
<gene>
    <name evidence="3" type="ORF">Taro_015894</name>
</gene>
<dbReference type="OrthoDB" id="770781at2759"/>
<dbReference type="PANTHER" id="PTHR33728">
    <property type="entry name" value="CTTNBP 2 AMINO-TERMINAL-LIKE PROTEIN"/>
    <property type="match status" value="1"/>
</dbReference>